<gene>
    <name evidence="1" type="ORF">BDV23DRAFT_178417</name>
</gene>
<evidence type="ECO:0008006" key="2">
    <source>
        <dbReference type="Google" id="ProtNLM"/>
    </source>
</evidence>
<dbReference type="EMBL" id="ML735217">
    <property type="protein sequence ID" value="KAE8395849.1"/>
    <property type="molecule type" value="Genomic_DNA"/>
</dbReference>
<dbReference type="PANTHER" id="PTHR10039">
    <property type="entry name" value="AMELOGENIN"/>
    <property type="match status" value="1"/>
</dbReference>
<accession>A0A5N7CPM1</accession>
<dbReference type="AlphaFoldDB" id="A0A5N7CPM1"/>
<protein>
    <recommendedName>
        <fullName evidence="2">Ankyrin repeat-containing domain protein</fullName>
    </recommendedName>
</protein>
<dbReference type="InterPro" id="IPR036770">
    <property type="entry name" value="Ankyrin_rpt-contain_sf"/>
</dbReference>
<organism evidence="1">
    <name type="scientific">Petromyces alliaceus</name>
    <name type="common">Aspergillus alliaceus</name>
    <dbReference type="NCBI Taxonomy" id="209559"/>
    <lineage>
        <taxon>Eukaryota</taxon>
        <taxon>Fungi</taxon>
        <taxon>Dikarya</taxon>
        <taxon>Ascomycota</taxon>
        <taxon>Pezizomycotina</taxon>
        <taxon>Eurotiomycetes</taxon>
        <taxon>Eurotiomycetidae</taxon>
        <taxon>Eurotiales</taxon>
        <taxon>Aspergillaceae</taxon>
        <taxon>Aspergillus</taxon>
        <taxon>Aspergillus subgen. Circumdati</taxon>
    </lineage>
</organism>
<sequence length="269" mass="30159">MVVRAKVATLTEGKNYSKAVTVEVSDILEDKAEGTFLWVGISCDELARVQSRNAVKTLRTLPRGLHSLCQILLDAAVATIEKDDRQLMVDMVGFVAVAQRPLTLVELAEACQLYPDKDIESRLKFTRELIDLCCLMIIIDGDSTDERGINILAANATLTHRCIENILHQSQVGGTEQLSRAEFRAKEEHEGFSQLQAKAWVKWLNDYNCLRKVRWEELDAGFSPIHTAAQWGIVQIILLLLPENLEDKDLHGRSPLLVAAQRSRLEAVD</sequence>
<proteinExistence type="predicted"/>
<evidence type="ECO:0000313" key="1">
    <source>
        <dbReference type="EMBL" id="KAE8395849.1"/>
    </source>
</evidence>
<dbReference type="Proteomes" id="UP000326877">
    <property type="component" value="Unassembled WGS sequence"/>
</dbReference>
<dbReference type="Gene3D" id="1.25.40.20">
    <property type="entry name" value="Ankyrin repeat-containing domain"/>
    <property type="match status" value="1"/>
</dbReference>
<reference evidence="1" key="1">
    <citation type="submission" date="2019-04" db="EMBL/GenBank/DDBJ databases">
        <title>Friends and foes A comparative genomics studyof 23 Aspergillus species from section Flavi.</title>
        <authorList>
            <consortium name="DOE Joint Genome Institute"/>
            <person name="Kjaerbolling I."/>
            <person name="Vesth T."/>
            <person name="Frisvad J.C."/>
            <person name="Nybo J.L."/>
            <person name="Theobald S."/>
            <person name="Kildgaard S."/>
            <person name="Isbrandt T."/>
            <person name="Kuo A."/>
            <person name="Sato A."/>
            <person name="Lyhne E.K."/>
            <person name="Kogle M.E."/>
            <person name="Wiebenga A."/>
            <person name="Kun R.S."/>
            <person name="Lubbers R.J."/>
            <person name="Makela M.R."/>
            <person name="Barry K."/>
            <person name="Chovatia M."/>
            <person name="Clum A."/>
            <person name="Daum C."/>
            <person name="Haridas S."/>
            <person name="He G."/>
            <person name="LaButti K."/>
            <person name="Lipzen A."/>
            <person name="Mondo S."/>
            <person name="Riley R."/>
            <person name="Salamov A."/>
            <person name="Simmons B.A."/>
            <person name="Magnuson J.K."/>
            <person name="Henrissat B."/>
            <person name="Mortensen U.H."/>
            <person name="Larsen T.O."/>
            <person name="Devries R.P."/>
            <person name="Grigoriev I.V."/>
            <person name="Machida M."/>
            <person name="Baker S.E."/>
            <person name="Andersen M.R."/>
        </authorList>
    </citation>
    <scope>NUCLEOTIDE SEQUENCE [LARGE SCALE GENOMIC DNA]</scope>
    <source>
        <strain evidence="1">IBT 14317</strain>
    </source>
</reference>
<dbReference type="OrthoDB" id="4508488at2759"/>
<dbReference type="SUPFAM" id="SSF48403">
    <property type="entry name" value="Ankyrin repeat"/>
    <property type="match status" value="1"/>
</dbReference>
<name>A0A5N7CPM1_PETAA</name>